<dbReference type="AlphaFoldDB" id="A2I7J6"/>
<protein>
    <submittedName>
        <fullName evidence="1">Putative clotting protein</fullName>
    </submittedName>
</protein>
<proteinExistence type="evidence at transcript level"/>
<name>A2I7J6_PORPE</name>
<reference evidence="1" key="1">
    <citation type="journal article" date="2008" name="BMC Genomics">
        <title>Differential expression profiling of components associated with exoskeletal hardening in crustaceans.</title>
        <authorList>
            <person name="Kuballa A.V."/>
            <person name="Elizur A."/>
        </authorList>
    </citation>
    <scope>NUCLEOTIDE SEQUENCE</scope>
</reference>
<accession>A2I7J6</accession>
<dbReference type="EMBL" id="EF120998">
    <property type="protein sequence ID" value="ABM65761.1"/>
    <property type="molecule type" value="mRNA"/>
</dbReference>
<sequence>TEWKYEERHSADGISCKSKIPHPVCKAGCNQNNASTKQLGYSCRMSPIREENVRYGENLMCSNTVSPILYSTTCSNL</sequence>
<organism evidence="1">
    <name type="scientific">Portunus pelagicus</name>
    <name type="common">Blue swimmer crab</name>
    <dbReference type="NCBI Taxonomy" id="80836"/>
    <lineage>
        <taxon>Eukaryota</taxon>
        <taxon>Metazoa</taxon>
        <taxon>Ecdysozoa</taxon>
        <taxon>Arthropoda</taxon>
        <taxon>Crustacea</taxon>
        <taxon>Multicrustacea</taxon>
        <taxon>Malacostraca</taxon>
        <taxon>Eumalacostraca</taxon>
        <taxon>Eucarida</taxon>
        <taxon>Decapoda</taxon>
        <taxon>Pleocyemata</taxon>
        <taxon>Brachyura</taxon>
        <taxon>Eubrachyura</taxon>
        <taxon>Portunoidea</taxon>
        <taxon>Portunidae</taxon>
        <taxon>Portuninae</taxon>
        <taxon>Portunus</taxon>
    </lineage>
</organism>
<feature type="non-terminal residue" evidence="1">
    <location>
        <position position="1"/>
    </location>
</feature>
<evidence type="ECO:0000313" key="1">
    <source>
        <dbReference type="EMBL" id="ABM65761.1"/>
    </source>
</evidence>